<accession>A0A0X8VE06</accession>
<keyword evidence="3" id="KW-1185">Reference proteome</keyword>
<evidence type="ECO:0000313" key="3">
    <source>
        <dbReference type="Proteomes" id="UP000076947"/>
    </source>
</evidence>
<comment type="caution">
    <text evidence="2">The sequence shown here is derived from an EMBL/GenBank/DDBJ whole genome shotgun (WGS) entry which is preliminary data.</text>
</comment>
<reference evidence="3" key="1">
    <citation type="submission" date="2016-02" db="EMBL/GenBank/DDBJ databases">
        <authorList>
            <person name="Kaur G."/>
            <person name="Nair G.R."/>
            <person name="Mayilraj S."/>
        </authorList>
    </citation>
    <scope>NUCLEOTIDE SEQUENCE [LARGE SCALE GENOMIC DNA]</scope>
    <source>
        <strain evidence="3">GA-15</strain>
    </source>
</reference>
<dbReference type="Proteomes" id="UP000076947">
    <property type="component" value="Unassembled WGS sequence"/>
</dbReference>
<evidence type="ECO:0008006" key="4">
    <source>
        <dbReference type="Google" id="ProtNLM"/>
    </source>
</evidence>
<protein>
    <recommendedName>
        <fullName evidence="4">DUF4352 domain-containing protein</fullName>
    </recommendedName>
</protein>
<name>A0A0X8VE06_9CORY</name>
<dbReference type="STRING" id="1705.CA21670_03165"/>
<evidence type="ECO:0000256" key="1">
    <source>
        <dbReference type="SAM" id="SignalP"/>
    </source>
</evidence>
<feature type="signal peptide" evidence="1">
    <location>
        <begin position="1"/>
        <end position="22"/>
    </location>
</feature>
<keyword evidence="1" id="KW-0732">Signal</keyword>
<dbReference type="RefSeq" id="WP_066792824.1">
    <property type="nucleotide sequence ID" value="NZ_CAJUDP010000018.1"/>
</dbReference>
<proteinExistence type="predicted"/>
<evidence type="ECO:0000313" key="2">
    <source>
        <dbReference type="EMBL" id="OAH26168.1"/>
    </source>
</evidence>
<sequence length="185" mass="19461">MPSSRAIVSAIASVSIAGVALAGCSFFNPEPSGLGSDEDLVVSTSEVPSYQPEETEEQLITGDITEPVKDEGYGVTWWNQGAYQDNISGSVVTIKVRNDTDLPLPADAISDPVLEVADGNGGWSGVDLLPYDPDVNTNVVAPGLDRPLGAGASTNLQYRFDVAPGNLWNARLKIGNVVWEGSLTL</sequence>
<dbReference type="EMBL" id="LSTQ01000024">
    <property type="protein sequence ID" value="OAH26168.1"/>
    <property type="molecule type" value="Genomic_DNA"/>
</dbReference>
<dbReference type="AlphaFoldDB" id="A0A0X8VE06"/>
<feature type="chain" id="PRO_5014528503" description="DUF4352 domain-containing protein" evidence="1">
    <location>
        <begin position="23"/>
        <end position="185"/>
    </location>
</feature>
<dbReference type="PROSITE" id="PS51257">
    <property type="entry name" value="PROKAR_LIPOPROTEIN"/>
    <property type="match status" value="1"/>
</dbReference>
<organism evidence="2 3">
    <name type="scientific">Corynebacterium stationis</name>
    <dbReference type="NCBI Taxonomy" id="1705"/>
    <lineage>
        <taxon>Bacteria</taxon>
        <taxon>Bacillati</taxon>
        <taxon>Actinomycetota</taxon>
        <taxon>Actinomycetes</taxon>
        <taxon>Mycobacteriales</taxon>
        <taxon>Corynebacteriaceae</taxon>
        <taxon>Corynebacterium</taxon>
    </lineage>
</organism>
<gene>
    <name evidence="2" type="ORF">AYJ05_01655</name>
</gene>